<dbReference type="PANTHER" id="PTHR42861">
    <property type="entry name" value="CALCIUM-TRANSPORTING ATPASE"/>
    <property type="match status" value="1"/>
</dbReference>
<evidence type="ECO:0000313" key="3">
    <source>
        <dbReference type="Proteomes" id="UP000663831"/>
    </source>
</evidence>
<dbReference type="Gene3D" id="1.20.1110.10">
    <property type="entry name" value="Calcium-transporting ATPase, transmembrane domain"/>
    <property type="match status" value="1"/>
</dbReference>
<organism evidence="2 3">
    <name type="scientific">Rhizoctonia solani</name>
    <dbReference type="NCBI Taxonomy" id="456999"/>
    <lineage>
        <taxon>Eukaryota</taxon>
        <taxon>Fungi</taxon>
        <taxon>Dikarya</taxon>
        <taxon>Basidiomycota</taxon>
        <taxon>Agaricomycotina</taxon>
        <taxon>Agaricomycetes</taxon>
        <taxon>Cantharellales</taxon>
        <taxon>Ceratobasidiaceae</taxon>
        <taxon>Rhizoctonia</taxon>
    </lineage>
</organism>
<gene>
    <name evidence="2" type="ORF">RDB_LOCUS166289</name>
</gene>
<feature type="transmembrane region" description="Helical" evidence="1">
    <location>
        <begin position="56"/>
        <end position="79"/>
    </location>
</feature>
<dbReference type="EMBL" id="CAJMWV010008724">
    <property type="protein sequence ID" value="CAE6536718.1"/>
    <property type="molecule type" value="Genomic_DNA"/>
</dbReference>
<feature type="transmembrane region" description="Helical" evidence="1">
    <location>
        <begin position="109"/>
        <end position="131"/>
    </location>
</feature>
<reference evidence="2" key="1">
    <citation type="submission" date="2021-01" db="EMBL/GenBank/DDBJ databases">
        <authorList>
            <person name="Kaushik A."/>
        </authorList>
    </citation>
    <scope>NUCLEOTIDE SEQUENCE</scope>
    <source>
        <strain evidence="2">AG3-1AP</strain>
    </source>
</reference>
<accession>A0A8H3DLQ5</accession>
<protein>
    <submittedName>
        <fullName evidence="2">Uncharacterized protein</fullName>
    </submittedName>
</protein>
<comment type="caution">
    <text evidence="2">The sequence shown here is derived from an EMBL/GenBank/DDBJ whole genome shotgun (WGS) entry which is preliminary data.</text>
</comment>
<dbReference type="Proteomes" id="UP000663831">
    <property type="component" value="Unassembled WGS sequence"/>
</dbReference>
<keyword evidence="1" id="KW-1133">Transmembrane helix</keyword>
<dbReference type="AlphaFoldDB" id="A0A8H3DLQ5"/>
<feature type="transmembrane region" description="Helical" evidence="1">
    <location>
        <begin position="85"/>
        <end position="102"/>
    </location>
</feature>
<proteinExistence type="predicted"/>
<dbReference type="OrthoDB" id="3266299at2759"/>
<name>A0A8H3DLQ5_9AGAM</name>
<evidence type="ECO:0000256" key="1">
    <source>
        <dbReference type="SAM" id="Phobius"/>
    </source>
</evidence>
<evidence type="ECO:0000313" key="2">
    <source>
        <dbReference type="EMBL" id="CAE6536718.1"/>
    </source>
</evidence>
<sequence>MPVPVDNTSAPSPKSKTPLTVLGLYVKLGNNTTFVAIAHAHSNHHSCQIVQYMRNCVIYTCVVTIRTAVCFAILAFASLFDFPPFMVLIIALLNILSVGHALPSNTPDAWDFAEIFAFAVAYGLCLTLLTICPRPHCRSAFSRTSLMSLLLPRAR</sequence>
<keyword evidence="1" id="KW-0812">Transmembrane</keyword>
<keyword evidence="1" id="KW-0472">Membrane</keyword>